<sequence>MLLPSHQSLNDTRLKVTFLQLQQYYGQNSAFALYEYVNLKKGIDEAI</sequence>
<keyword evidence="1" id="KW-0614">Plasmid</keyword>
<organism evidence="1">
    <name type="scientific">Raoultella ornithinolytica</name>
    <name type="common">Klebsiella ornithinolytica</name>
    <dbReference type="NCBI Taxonomy" id="54291"/>
    <lineage>
        <taxon>Bacteria</taxon>
        <taxon>Pseudomonadati</taxon>
        <taxon>Pseudomonadota</taxon>
        <taxon>Gammaproteobacteria</taxon>
        <taxon>Enterobacterales</taxon>
        <taxon>Enterobacteriaceae</taxon>
        <taxon>Klebsiella/Raoultella group</taxon>
        <taxon>Raoultella</taxon>
    </lineage>
</organism>
<proteinExistence type="predicted"/>
<dbReference type="AlphaFoldDB" id="A0A1V0M3U5"/>
<evidence type="ECO:0000313" key="1">
    <source>
        <dbReference type="EMBL" id="ARD69396.1"/>
    </source>
</evidence>
<dbReference type="EMBL" id="KY270853">
    <property type="protein sequence ID" value="ARD69396.1"/>
    <property type="molecule type" value="Genomic_DNA"/>
</dbReference>
<name>A0A1V0M3U5_RAOOR</name>
<accession>A0A1V0M3U5</accession>
<geneLocation type="plasmid" evidence="1">
    <name>pYNKP001-dfrA</name>
</geneLocation>
<reference evidence="1" key="1">
    <citation type="journal article" date="2017" name="Int. J. Antimicrob. Agents">
        <title>Sequencing and comparative genomics analysis of the IncHI2 plasmids pT5282-mphA and p112298-catA and the IncHI5 plasmid pYNKP001-dfrA.</title>
        <authorList>
            <person name="Liang Q."/>
            <person name="Yin Z."/>
            <person name="Zhao Y."/>
            <person name="Liang L."/>
            <person name="Feng J."/>
            <person name="Zhan Z."/>
            <person name="Wang H."/>
            <person name="Song Y."/>
            <person name="Tong Y."/>
            <person name="Wu W."/>
            <person name="Chen W."/>
            <person name="Wang J."/>
            <person name="Jiang L."/>
            <person name="Zhou D."/>
        </authorList>
    </citation>
    <scope>NUCLEOTIDE SEQUENCE</scope>
    <source>
        <strain evidence="1">YNKP001</strain>
        <plasmid evidence="1">pYNKP001-dfrA</plasmid>
    </source>
</reference>
<protein>
    <submittedName>
        <fullName evidence="1">Uncharacterized protein</fullName>
    </submittedName>
</protein>